<dbReference type="Proteomes" id="UP000247536">
    <property type="component" value="Unassembled WGS sequence"/>
</dbReference>
<sequence length="208" mass="22551">MADFAAWIAAQREAAIARGGKPLTFVPSDDGRGFPYAARRKRGEIINPLTGEIVTGCLTISKLSDQLGLSSQKVTDALEKIGAVVRVLTTKEVPMICAPEVTKPRYERVPQVTREGVEDGLVIPITFDHGGRKNQCVLITPEGQAAARAALTEQMKTKGPRPRKVETKTQVIRELLAAGQTQASVVRQTGWPKQTVSRLVKAIEQRAG</sequence>
<evidence type="ECO:0000313" key="2">
    <source>
        <dbReference type="Proteomes" id="UP000247536"/>
    </source>
</evidence>
<gene>
    <name evidence="1" type="ORF">DMY87_19840</name>
</gene>
<proteinExistence type="predicted"/>
<organism evidence="1 2">
    <name type="scientific">Rhizobium wuzhouense</name>
    <dbReference type="NCBI Taxonomy" id="1986026"/>
    <lineage>
        <taxon>Bacteria</taxon>
        <taxon>Pseudomonadati</taxon>
        <taxon>Pseudomonadota</taxon>
        <taxon>Alphaproteobacteria</taxon>
        <taxon>Hyphomicrobiales</taxon>
        <taxon>Rhizobiaceae</taxon>
        <taxon>Rhizobium/Agrobacterium group</taxon>
        <taxon>Rhizobium</taxon>
    </lineage>
</organism>
<name>A0ABX5NQE5_9HYPH</name>
<comment type="caution">
    <text evidence="1">The sequence shown here is derived from an EMBL/GenBank/DDBJ whole genome shotgun (WGS) entry which is preliminary data.</text>
</comment>
<keyword evidence="2" id="KW-1185">Reference proteome</keyword>
<accession>A0ABX5NQE5</accession>
<dbReference type="RefSeq" id="WP_110793371.1">
    <property type="nucleotide sequence ID" value="NZ_QJRY01000008.1"/>
</dbReference>
<dbReference type="EMBL" id="QJRY01000008">
    <property type="protein sequence ID" value="PYB70725.1"/>
    <property type="molecule type" value="Genomic_DNA"/>
</dbReference>
<reference evidence="1 2" key="1">
    <citation type="submission" date="2018-06" db="EMBL/GenBank/DDBJ databases">
        <title>Rhizobium wuzhouense sp. nov., isolated from roots of Oryza officinalis.</title>
        <authorList>
            <person name="Yuan T."/>
        </authorList>
    </citation>
    <scope>NUCLEOTIDE SEQUENCE [LARGE SCALE GENOMIC DNA]</scope>
    <source>
        <strain evidence="1 2">W44</strain>
    </source>
</reference>
<evidence type="ECO:0008006" key="3">
    <source>
        <dbReference type="Google" id="ProtNLM"/>
    </source>
</evidence>
<protein>
    <recommendedName>
        <fullName evidence="3">Helix-turn-helix domain-containing protein</fullName>
    </recommendedName>
</protein>
<evidence type="ECO:0000313" key="1">
    <source>
        <dbReference type="EMBL" id="PYB70725.1"/>
    </source>
</evidence>